<feature type="disulfide bond" evidence="3">
    <location>
        <begin position="379"/>
        <end position="388"/>
    </location>
</feature>
<dbReference type="EnsemblMetazoa" id="MDOA000823-RB">
    <property type="protein sequence ID" value="MDOA000823-PB"/>
    <property type="gene ID" value="MDOA000823"/>
</dbReference>
<reference evidence="4" key="1">
    <citation type="submission" date="2020-05" db="UniProtKB">
        <authorList>
            <consortium name="EnsemblMetazoa"/>
        </authorList>
    </citation>
    <scope>IDENTIFICATION</scope>
    <source>
        <strain evidence="4">Aabys</strain>
    </source>
</reference>
<dbReference type="InterPro" id="IPR035914">
    <property type="entry name" value="Sperma_CUB_dom_sf"/>
</dbReference>
<dbReference type="Gene3D" id="2.10.25.10">
    <property type="entry name" value="Laminin"/>
    <property type="match status" value="1"/>
</dbReference>
<dbReference type="Gene3D" id="2.60.120.290">
    <property type="entry name" value="Spermadhesin, CUB domain"/>
    <property type="match status" value="1"/>
</dbReference>
<dbReference type="SUPFAM" id="SSF57196">
    <property type="entry name" value="EGF/Laminin"/>
    <property type="match status" value="1"/>
</dbReference>
<evidence type="ECO:0000313" key="4">
    <source>
        <dbReference type="EnsemblMetazoa" id="MDOA000823-PB"/>
    </source>
</evidence>
<feature type="disulfide bond" evidence="3">
    <location>
        <begin position="338"/>
        <end position="347"/>
    </location>
</feature>
<evidence type="ECO:0000256" key="2">
    <source>
        <dbReference type="ARBA" id="ARBA00023157"/>
    </source>
</evidence>
<dbReference type="CDD" id="cd00054">
    <property type="entry name" value="EGF_CA"/>
    <property type="match status" value="1"/>
</dbReference>
<dbReference type="InterPro" id="IPR000859">
    <property type="entry name" value="CUB_dom"/>
</dbReference>
<accession>A0A1I8M3C5</accession>
<sequence length="482" mass="53414">MSMTTFLTSELLFALLMFLAHLQQNQAHTHEGVWWHKRASNEVAKMQQTIQHHQTPNKQLPMATRSKRQHPAPSLALASMSTATSSAMVAAAVAAVSPLSSNTFDLDSFNHQLSLPSVPLPPPPPFPSNINAISPFGGGGVSTSSSGLDTKPLNAFAFKPQTHSSSPSSTLAAYNCGGVLKARHGIIQTPNFPHKFTTPIECVWVIDASDLISHAGHNISIVVYLTQLYVLGGLKFTEYMYYSDDYKVPAHRVFTLTEDDVTQVAWIQFTSQYLEIRFHMSILDGTHLRALDRLLDVYGFNMTYEVEPVKTYQCNTLQCRFLGHCYAKEDFSSYYCSCFPGFSGQDCGRGPLCEDPHTNICQNGGTCKHIGDAAITCHCPPGFKGTKCEIPDISSVTMGCTANSSALDCHRECDFENSLPKPSRTSARSGKTRYEVTIRLGANLTAYYRNVDHEQQQQHKTKEQLPLTLERHRTIGESYFLN</sequence>
<dbReference type="eggNOG" id="ENOG502RZ6I">
    <property type="taxonomic scope" value="Eukaryota"/>
</dbReference>
<dbReference type="PROSITE" id="PS00022">
    <property type="entry name" value="EGF_1"/>
    <property type="match status" value="2"/>
</dbReference>
<protein>
    <recommendedName>
        <fullName evidence="5">EGF-like domain protein</fullName>
    </recommendedName>
</protein>
<dbReference type="Pfam" id="PF00431">
    <property type="entry name" value="CUB"/>
    <property type="match status" value="1"/>
</dbReference>
<dbReference type="FunFam" id="2.10.25.10:FF:000699">
    <property type="entry name" value="Uncharacterized protein, isoform C"/>
    <property type="match status" value="1"/>
</dbReference>
<dbReference type="InterPro" id="IPR050969">
    <property type="entry name" value="Dev_Signal_Modulators"/>
</dbReference>
<dbReference type="PANTHER" id="PTHR14949">
    <property type="entry name" value="EGF-LIKE-DOMAIN, MULTIPLE 7, 8"/>
    <property type="match status" value="1"/>
</dbReference>
<evidence type="ECO:0000256" key="3">
    <source>
        <dbReference type="PROSITE-ProRule" id="PRU00076"/>
    </source>
</evidence>
<keyword evidence="3" id="KW-0245">EGF-like domain</keyword>
<evidence type="ECO:0000256" key="1">
    <source>
        <dbReference type="ARBA" id="ARBA00022729"/>
    </source>
</evidence>
<dbReference type="InterPro" id="IPR000742">
    <property type="entry name" value="EGF"/>
</dbReference>
<dbReference type="PROSITE" id="PS01186">
    <property type="entry name" value="EGF_2"/>
    <property type="match status" value="2"/>
</dbReference>
<dbReference type="PROSITE" id="PS50026">
    <property type="entry name" value="EGF_3"/>
    <property type="match status" value="2"/>
</dbReference>
<keyword evidence="2 3" id="KW-1015">Disulfide bond</keyword>
<name>A0A1I8M3C5_MUSDO</name>
<feature type="disulfide bond" evidence="3">
    <location>
        <begin position="319"/>
        <end position="336"/>
    </location>
</feature>
<dbReference type="PROSITE" id="PS01180">
    <property type="entry name" value="CUB"/>
    <property type="match status" value="1"/>
</dbReference>
<organism evidence="4">
    <name type="scientific">Musca domestica</name>
    <name type="common">House fly</name>
    <dbReference type="NCBI Taxonomy" id="7370"/>
    <lineage>
        <taxon>Eukaryota</taxon>
        <taxon>Metazoa</taxon>
        <taxon>Ecdysozoa</taxon>
        <taxon>Arthropoda</taxon>
        <taxon>Hexapoda</taxon>
        <taxon>Insecta</taxon>
        <taxon>Pterygota</taxon>
        <taxon>Neoptera</taxon>
        <taxon>Endopterygota</taxon>
        <taxon>Diptera</taxon>
        <taxon>Brachycera</taxon>
        <taxon>Muscomorpha</taxon>
        <taxon>Muscoidea</taxon>
        <taxon>Muscidae</taxon>
        <taxon>Musca</taxon>
    </lineage>
</organism>
<dbReference type="Pfam" id="PF00008">
    <property type="entry name" value="EGF"/>
    <property type="match status" value="1"/>
</dbReference>
<dbReference type="AlphaFoldDB" id="A0A1I8M3C5"/>
<dbReference type="PANTHER" id="PTHR14949:SF56">
    <property type="entry name" value="EGF-LIKE-DOMAIN, MULTIPLE 7"/>
    <property type="match status" value="1"/>
</dbReference>
<keyword evidence="1" id="KW-0732">Signal</keyword>
<proteinExistence type="predicted"/>
<dbReference type="VEuPathDB" id="VectorBase:MDOA000823"/>
<dbReference type="SUPFAM" id="SSF49854">
    <property type="entry name" value="Spermadhesin, CUB domain"/>
    <property type="match status" value="1"/>
</dbReference>
<comment type="caution">
    <text evidence="3">Lacks conserved residue(s) required for the propagation of feature annotation.</text>
</comment>
<evidence type="ECO:0008006" key="5">
    <source>
        <dbReference type="Google" id="ProtNLM"/>
    </source>
</evidence>
<dbReference type="SMART" id="SM00181">
    <property type="entry name" value="EGF"/>
    <property type="match status" value="2"/>
</dbReference>